<dbReference type="Proteomes" id="UP000087171">
    <property type="component" value="Chromosome Ca1"/>
</dbReference>
<feature type="compositionally biased region" description="Basic and acidic residues" evidence="2">
    <location>
        <begin position="186"/>
        <end position="196"/>
    </location>
</feature>
<evidence type="ECO:0000256" key="1">
    <source>
        <dbReference type="ARBA" id="ARBA00005536"/>
    </source>
</evidence>
<dbReference type="RefSeq" id="XP_004486735.1">
    <property type="nucleotide sequence ID" value="XM_004486678.3"/>
</dbReference>
<dbReference type="PaxDb" id="3827-XP_004486736.1"/>
<protein>
    <submittedName>
        <fullName evidence="4">Uncharacterized protein LOC101507745</fullName>
    </submittedName>
</protein>
<dbReference type="Gene3D" id="1.20.1260.60">
    <property type="entry name" value="Vacuolar protein sorting-associated protein Ist1"/>
    <property type="match status" value="1"/>
</dbReference>
<dbReference type="InterPro" id="IPR042277">
    <property type="entry name" value="IST1-like"/>
</dbReference>
<dbReference type="STRING" id="3827.A0A1S2XEJ4"/>
<dbReference type="AlphaFoldDB" id="A0A1S2XEJ4"/>
<feature type="compositionally biased region" description="Basic and acidic residues" evidence="2">
    <location>
        <begin position="299"/>
        <end position="311"/>
    </location>
</feature>
<dbReference type="GO" id="GO:0015031">
    <property type="term" value="P:protein transport"/>
    <property type="evidence" value="ECO:0007669"/>
    <property type="project" value="InterPro"/>
</dbReference>
<evidence type="ECO:0000313" key="3">
    <source>
        <dbReference type="Proteomes" id="UP000087171"/>
    </source>
</evidence>
<proteinExistence type="inferred from homology"/>
<dbReference type="GeneID" id="101507745"/>
<accession>A0A1S2XEJ4</accession>
<dbReference type="PANTHER" id="PTHR12161">
    <property type="entry name" value="IST1 FAMILY MEMBER"/>
    <property type="match status" value="1"/>
</dbReference>
<name>A0A1S2XEJ4_CICAR</name>
<keyword evidence="3" id="KW-1185">Reference proteome</keyword>
<reference evidence="4" key="2">
    <citation type="submission" date="2025-08" db="UniProtKB">
        <authorList>
            <consortium name="RefSeq"/>
        </authorList>
    </citation>
    <scope>IDENTIFICATION</scope>
    <source>
        <tissue evidence="4">Etiolated seedlings</tissue>
    </source>
</reference>
<organism evidence="3 4">
    <name type="scientific">Cicer arietinum</name>
    <name type="common">Chickpea</name>
    <name type="synonym">Garbanzo</name>
    <dbReference type="NCBI Taxonomy" id="3827"/>
    <lineage>
        <taxon>Eukaryota</taxon>
        <taxon>Viridiplantae</taxon>
        <taxon>Streptophyta</taxon>
        <taxon>Embryophyta</taxon>
        <taxon>Tracheophyta</taxon>
        <taxon>Spermatophyta</taxon>
        <taxon>Magnoliopsida</taxon>
        <taxon>eudicotyledons</taxon>
        <taxon>Gunneridae</taxon>
        <taxon>Pentapetalae</taxon>
        <taxon>rosids</taxon>
        <taxon>fabids</taxon>
        <taxon>Fabales</taxon>
        <taxon>Fabaceae</taxon>
        <taxon>Papilionoideae</taxon>
        <taxon>50 kb inversion clade</taxon>
        <taxon>NPAAA clade</taxon>
        <taxon>Hologalegina</taxon>
        <taxon>IRL clade</taxon>
        <taxon>Cicereae</taxon>
        <taxon>Cicer</taxon>
    </lineage>
</organism>
<feature type="region of interest" description="Disordered" evidence="2">
    <location>
        <begin position="348"/>
        <end position="386"/>
    </location>
</feature>
<evidence type="ECO:0000313" key="4">
    <source>
        <dbReference type="RefSeq" id="XP_004486735.1"/>
    </source>
</evidence>
<dbReference type="PANTHER" id="PTHR12161:SF46">
    <property type="entry name" value="VACUOLAR PROTEIN SORTING-ASSOCIATED PROTEIN IST1-RELATED"/>
    <property type="match status" value="1"/>
</dbReference>
<dbReference type="FunFam" id="1.20.1260.60:FF:000002">
    <property type="entry name" value="Vacuolar protein sorting-associated protein IST1"/>
    <property type="match status" value="1"/>
</dbReference>
<dbReference type="InterPro" id="IPR005061">
    <property type="entry name" value="Ist1"/>
</dbReference>
<gene>
    <name evidence="4" type="primary">LOC101507745</name>
</gene>
<feature type="region of interest" description="Disordered" evidence="2">
    <location>
        <begin position="270"/>
        <end position="311"/>
    </location>
</feature>
<dbReference type="eggNOG" id="KOG2027">
    <property type="taxonomic scope" value="Eukaryota"/>
</dbReference>
<sequence>MFEGLLKPKNYSKCKTCLKLIKMRLETIRKKRNAVQKFLKKDIADLLRNTLDYNAYGRAEGLFVEQNMSACYELIAMFVGCISGHVRDICKLKDCPDECKEAIPSLIYAAARFSDLPELRDLRTLFTEKFGNSLEPYISKEFIERLRQNPPSKEMKIQLLHELAQEFSIEWDRKALEQRLYSPPLLHEEKPKHDPQNDYGNVKCQKNNDDAWWRVQTSTDNETTTTDNSSQDGPKACSGSFENVYEDDEAEINKPFSSKVVPPPYVKENKVESNLKKPSETPQEKPIPRSVRRRPLKPPPEENTVKDFSKAGDDAKLDELLMHYIKKQSVPYESSGIEIKYDHKVENRRHTKSNSTSIGTISLRGKSLPQRNTSSMETLQGHGRATSLVPELSRTTTKNHVHPCLPDYDDLSARLAALRRT</sequence>
<dbReference type="OrthoDB" id="29853at2759"/>
<feature type="compositionally biased region" description="Polar residues" evidence="2">
    <location>
        <begin position="369"/>
        <end position="378"/>
    </location>
</feature>
<dbReference type="Pfam" id="PF03398">
    <property type="entry name" value="Ist1"/>
    <property type="match status" value="1"/>
</dbReference>
<dbReference type="KEGG" id="cam:101507745"/>
<comment type="similarity">
    <text evidence="1">Belongs to the IST1 family.</text>
</comment>
<feature type="compositionally biased region" description="Low complexity" evidence="2">
    <location>
        <begin position="220"/>
        <end position="232"/>
    </location>
</feature>
<feature type="region of interest" description="Disordered" evidence="2">
    <location>
        <begin position="220"/>
        <end position="241"/>
    </location>
</feature>
<feature type="region of interest" description="Disordered" evidence="2">
    <location>
        <begin position="185"/>
        <end position="205"/>
    </location>
</feature>
<reference evidence="3" key="1">
    <citation type="journal article" date="2013" name="Nat. Biotechnol.">
        <title>Draft genome sequence of chickpea (Cicer arietinum) provides a resource for trait improvement.</title>
        <authorList>
            <person name="Varshney R.K."/>
            <person name="Song C."/>
            <person name="Saxena R.K."/>
            <person name="Azam S."/>
            <person name="Yu S."/>
            <person name="Sharpe A.G."/>
            <person name="Cannon S."/>
            <person name="Baek J."/>
            <person name="Rosen B.D."/>
            <person name="Tar'an B."/>
            <person name="Millan T."/>
            <person name="Zhang X."/>
            <person name="Ramsay L.D."/>
            <person name="Iwata A."/>
            <person name="Wang Y."/>
            <person name="Nelson W."/>
            <person name="Farmer A.D."/>
            <person name="Gaur P.M."/>
            <person name="Soderlund C."/>
            <person name="Penmetsa R.V."/>
            <person name="Xu C."/>
            <person name="Bharti A.K."/>
            <person name="He W."/>
            <person name="Winter P."/>
            <person name="Zhao S."/>
            <person name="Hane J.K."/>
            <person name="Carrasquilla-Garcia N."/>
            <person name="Condie J.A."/>
            <person name="Upadhyaya H.D."/>
            <person name="Luo M.C."/>
            <person name="Thudi M."/>
            <person name="Gowda C.L."/>
            <person name="Singh N.P."/>
            <person name="Lichtenzveig J."/>
            <person name="Gali K.K."/>
            <person name="Rubio J."/>
            <person name="Nadarajan N."/>
            <person name="Dolezel J."/>
            <person name="Bansal K.C."/>
            <person name="Xu X."/>
            <person name="Edwards D."/>
            <person name="Zhang G."/>
            <person name="Kahl G."/>
            <person name="Gil J."/>
            <person name="Singh K.B."/>
            <person name="Datta S.K."/>
            <person name="Jackson S.A."/>
            <person name="Wang J."/>
            <person name="Cook D.R."/>
        </authorList>
    </citation>
    <scope>NUCLEOTIDE SEQUENCE [LARGE SCALE GENOMIC DNA]</scope>
    <source>
        <strain evidence="3">cv. CDC Frontier</strain>
    </source>
</reference>
<feature type="compositionally biased region" description="Basic and acidic residues" evidence="2">
    <location>
        <begin position="270"/>
        <end position="287"/>
    </location>
</feature>
<evidence type="ECO:0000256" key="2">
    <source>
        <dbReference type="SAM" id="MobiDB-lite"/>
    </source>
</evidence>